<organism evidence="1 2">
    <name type="scientific">Tigheibacillus halophilus</name>
    <dbReference type="NCBI Taxonomy" id="361280"/>
    <lineage>
        <taxon>Bacteria</taxon>
        <taxon>Bacillati</taxon>
        <taxon>Bacillota</taxon>
        <taxon>Bacilli</taxon>
        <taxon>Bacillales</taxon>
        <taxon>Bacillaceae</taxon>
        <taxon>Tigheibacillus</taxon>
    </lineage>
</organism>
<keyword evidence="2" id="KW-1185">Reference proteome</keyword>
<accession>A0ABU5CBH9</accession>
<evidence type="ECO:0000313" key="2">
    <source>
        <dbReference type="Proteomes" id="UP001281447"/>
    </source>
</evidence>
<name>A0ABU5CBH9_9BACI</name>
<comment type="caution">
    <text evidence="1">The sequence shown here is derived from an EMBL/GenBank/DDBJ whole genome shotgun (WGS) entry which is preliminary data.</text>
</comment>
<proteinExistence type="predicted"/>
<reference evidence="1 2" key="1">
    <citation type="submission" date="2023-10" db="EMBL/GenBank/DDBJ databases">
        <title>Virgibacillus halophilus 5B73C genome.</title>
        <authorList>
            <person name="Miliotis G."/>
            <person name="Sengupta P."/>
            <person name="Hameed A."/>
            <person name="Chuvochina M."/>
            <person name="Mcdonagh F."/>
            <person name="Simpson A.C."/>
            <person name="Singh N.K."/>
            <person name="Rekha P.D."/>
            <person name="Raman K."/>
            <person name="Hugenholtz P."/>
            <person name="Venkateswaran K."/>
        </authorList>
    </citation>
    <scope>NUCLEOTIDE SEQUENCE [LARGE SCALE GENOMIC DNA]</scope>
    <source>
        <strain evidence="1 2">5B73C</strain>
    </source>
</reference>
<gene>
    <name evidence="1" type="ORF">RWE15_17945</name>
</gene>
<dbReference type="Proteomes" id="UP001281447">
    <property type="component" value="Unassembled WGS sequence"/>
</dbReference>
<evidence type="ECO:0008006" key="3">
    <source>
        <dbReference type="Google" id="ProtNLM"/>
    </source>
</evidence>
<sequence length="251" mass="28202">MKDNLDQTIDGNRKILAGYEQFASQIKDFSTIGNDIDLDQLGDPSQLNDLISTLQGGKKNVTTMHDKAVKSNPELAKDNEFQTSYQTTIGQLDTAIDGVKSVQEEMKNIRQQYGKLGNVKDILQQKVVTPLDQLNRNFKKNIDGQQEISNGIGKMLGGINDLQSGLNQAGNGQGKVVGQLPSLRDGLAKIYGGQKRFETSLHRYAGSTRRTFQRVERQFGRTEKNQWRPDGCPRIFERYGCKFRQSCCRHT</sequence>
<protein>
    <recommendedName>
        <fullName evidence="3">LXG domain of WXG superfamily protein</fullName>
    </recommendedName>
</protein>
<evidence type="ECO:0000313" key="1">
    <source>
        <dbReference type="EMBL" id="MDY0395919.1"/>
    </source>
</evidence>
<dbReference type="EMBL" id="JAWDIP010000004">
    <property type="protein sequence ID" value="MDY0395919.1"/>
    <property type="molecule type" value="Genomic_DNA"/>
</dbReference>